<organism evidence="3 4">
    <name type="scientific">Flavobacterium fryxellicola</name>
    <dbReference type="NCBI Taxonomy" id="249352"/>
    <lineage>
        <taxon>Bacteria</taxon>
        <taxon>Pseudomonadati</taxon>
        <taxon>Bacteroidota</taxon>
        <taxon>Flavobacteriia</taxon>
        <taxon>Flavobacteriales</taxon>
        <taxon>Flavobacteriaceae</taxon>
        <taxon>Flavobacterium</taxon>
    </lineage>
</organism>
<dbReference type="RefSeq" id="WP_066077700.1">
    <property type="nucleotide sequence ID" value="NZ_FRDK01000002.1"/>
</dbReference>
<dbReference type="EMBL" id="LVJE01000010">
    <property type="protein sequence ID" value="OAB28782.1"/>
    <property type="molecule type" value="Genomic_DNA"/>
</dbReference>
<dbReference type="GO" id="GO:0003677">
    <property type="term" value="F:DNA binding"/>
    <property type="evidence" value="ECO:0007669"/>
    <property type="project" value="InterPro"/>
</dbReference>
<dbReference type="InterPro" id="IPR049050">
    <property type="entry name" value="nSTAND3"/>
</dbReference>
<dbReference type="STRING" id="249352.SAMN05444395_102520"/>
<dbReference type="Proteomes" id="UP000077164">
    <property type="component" value="Unassembled WGS sequence"/>
</dbReference>
<reference evidence="3 4" key="1">
    <citation type="submission" date="2016-03" db="EMBL/GenBank/DDBJ databases">
        <title>Draft genome sequence of Flavobacterium fryxellicola DSM 16209.</title>
        <authorList>
            <person name="Shin S.-K."/>
            <person name="Yi H."/>
        </authorList>
    </citation>
    <scope>NUCLEOTIDE SEQUENCE [LARGE SCALE GENOMIC DNA]</scope>
    <source>
        <strain evidence="3 4">DSM 16209</strain>
    </source>
</reference>
<protein>
    <submittedName>
        <fullName evidence="3">Uncharacterized protein</fullName>
    </submittedName>
</protein>
<feature type="domain" description="Restriction endonuclease type IV Mrr" evidence="1">
    <location>
        <begin position="7"/>
        <end position="105"/>
    </location>
</feature>
<evidence type="ECO:0000259" key="2">
    <source>
        <dbReference type="Pfam" id="PF20720"/>
    </source>
</evidence>
<dbReference type="Gene3D" id="3.40.50.300">
    <property type="entry name" value="P-loop containing nucleotide triphosphate hydrolases"/>
    <property type="match status" value="1"/>
</dbReference>
<evidence type="ECO:0000259" key="1">
    <source>
        <dbReference type="Pfam" id="PF04471"/>
    </source>
</evidence>
<dbReference type="InterPro" id="IPR007560">
    <property type="entry name" value="Restrct_endonuc_IV_Mrr"/>
</dbReference>
<dbReference type="OrthoDB" id="9806903at2"/>
<sequence length="771" mass="90545">MNYDFSTLNDKDFEELIVDLLNAHFKLDLQSFKIGKDKGVDLRYSSIKNNNSIVVQAKHYFKSGYSQLKSSIKSTEVQNAKNLKPERYIFVTSMELSNTQKDEIKHLFKPYIQTSNDVVGREDLNRYLRGNKQIVKNHFKLWFSSTEIISNILNNAIEGRTKSYLSSVKSKVPLYVLTKNFDQGNIILEREKILLITGLPGVGKTTLAEILLFEKGRNDYQIYFIRTIKEAEDVISPDEDTKQVFYFDDFLGEVYYEIIAGSQKESEIAQFVDRIKHTPNKYLILSTRTIILEQAKNKSEKIKNSRIESGKYELCLNDYTKLNKAKILYNHLYFRDLKAELSKGIIQNEFYKKIILHKNYNPRLIEFITDKNKVNLFSKEEYLKFVLDSLEKPEEIWRHSFSNQTNYFDKCLLITMFTFQGSIEESAFNNSFNLRVEFEKNSNNQIITSNIFKSSIRNLMNGFILATITDVDKKIQSFKFINPSLMDYLFLYLNGNNEELKAIVSSAKYIEQIGIFNPEKGKLTLNKELQIIIKDKIDKDQLDTLDEYKQYTITGLKMEVLVKYCTAIDIDDILLHLLKQVNLKQTWWIRRNIYYVLTNLSNLTNSIEYIKDNFFILIKPLLLQIDDRKMLLEMPSLFKKFGKNYSKFATTDTGHLLVSHCISSIVIIEEKELFSSYKDSILDSSDADFHIYDSLNDFERELFDILLPNSNFVIEREYNEESISNLIEINNKNLEESMKRENSTQKYFDEFNHRQELENILIEDMFNSFNN</sequence>
<name>A0A167XX74_9FLAO</name>
<gene>
    <name evidence="3" type="ORF">FBFR_04740</name>
</gene>
<dbReference type="InterPro" id="IPR027417">
    <property type="entry name" value="P-loop_NTPase"/>
</dbReference>
<evidence type="ECO:0000313" key="3">
    <source>
        <dbReference type="EMBL" id="OAB28782.1"/>
    </source>
</evidence>
<accession>A0A167XX74</accession>
<evidence type="ECO:0000313" key="4">
    <source>
        <dbReference type="Proteomes" id="UP000077164"/>
    </source>
</evidence>
<dbReference type="GO" id="GO:0009307">
    <property type="term" value="P:DNA restriction-modification system"/>
    <property type="evidence" value="ECO:0007669"/>
    <property type="project" value="InterPro"/>
</dbReference>
<keyword evidence="4" id="KW-1185">Reference proteome</keyword>
<dbReference type="GO" id="GO:0004519">
    <property type="term" value="F:endonuclease activity"/>
    <property type="evidence" value="ECO:0007669"/>
    <property type="project" value="InterPro"/>
</dbReference>
<dbReference type="AlphaFoldDB" id="A0A167XX74"/>
<comment type="caution">
    <text evidence="3">The sequence shown here is derived from an EMBL/GenBank/DDBJ whole genome shotgun (WGS) entry which is preliminary data.</text>
</comment>
<proteinExistence type="predicted"/>
<dbReference type="Pfam" id="PF20720">
    <property type="entry name" value="nSTAND3"/>
    <property type="match status" value="1"/>
</dbReference>
<feature type="domain" description="Novel STAND NTPase 3" evidence="2">
    <location>
        <begin position="175"/>
        <end position="334"/>
    </location>
</feature>
<dbReference type="Pfam" id="PF04471">
    <property type="entry name" value="Mrr_cat"/>
    <property type="match status" value="1"/>
</dbReference>
<dbReference type="SUPFAM" id="SSF52540">
    <property type="entry name" value="P-loop containing nucleoside triphosphate hydrolases"/>
    <property type="match status" value="1"/>
</dbReference>